<dbReference type="AlphaFoldDB" id="A0A6P7WXC0"/>
<dbReference type="PANTHER" id="PTHR47671">
    <property type="entry name" value="PLECKSTRIN DOMAIN-CONTAINING FAMILY G MEMBER 6"/>
    <property type="match status" value="1"/>
</dbReference>
<evidence type="ECO:0000313" key="5">
    <source>
        <dbReference type="RefSeq" id="XP_030044948.1"/>
    </source>
</evidence>
<dbReference type="InterPro" id="IPR011993">
    <property type="entry name" value="PH-like_dom_sf"/>
</dbReference>
<dbReference type="CDD" id="cd00160">
    <property type="entry name" value="RhoGEF"/>
    <property type="match status" value="1"/>
</dbReference>
<dbReference type="Proteomes" id="UP000515156">
    <property type="component" value="Unplaced"/>
</dbReference>
<dbReference type="CDD" id="cd13244">
    <property type="entry name" value="PH_PLEKHG5_G6"/>
    <property type="match status" value="1"/>
</dbReference>
<feature type="region of interest" description="Disordered" evidence="1">
    <location>
        <begin position="626"/>
        <end position="655"/>
    </location>
</feature>
<dbReference type="SUPFAM" id="SSF48065">
    <property type="entry name" value="DBL homology domain (DH-domain)"/>
    <property type="match status" value="1"/>
</dbReference>
<evidence type="ECO:0000256" key="1">
    <source>
        <dbReference type="SAM" id="MobiDB-lite"/>
    </source>
</evidence>
<gene>
    <name evidence="4 5" type="primary">LOC115459232</name>
</gene>
<dbReference type="InterPro" id="IPR042918">
    <property type="entry name" value="PLEKHG6"/>
</dbReference>
<reference evidence="4 5" key="1">
    <citation type="submission" date="2025-04" db="UniProtKB">
        <authorList>
            <consortium name="RefSeq"/>
        </authorList>
    </citation>
    <scope>IDENTIFICATION</scope>
</reference>
<dbReference type="SUPFAM" id="SSF50729">
    <property type="entry name" value="PH domain-like"/>
    <property type="match status" value="1"/>
</dbReference>
<dbReference type="RefSeq" id="XP_030044947.1">
    <property type="nucleotide sequence ID" value="XM_030189087.1"/>
</dbReference>
<dbReference type="GO" id="GO:0005096">
    <property type="term" value="F:GTPase activator activity"/>
    <property type="evidence" value="ECO:0007669"/>
    <property type="project" value="InterPro"/>
</dbReference>
<protein>
    <submittedName>
        <fullName evidence="4 5">Pleckstrin homology domain-containing family G member 6-like isoform X1</fullName>
    </submittedName>
</protein>
<dbReference type="InterPro" id="IPR035899">
    <property type="entry name" value="DBL_dom_sf"/>
</dbReference>
<evidence type="ECO:0000259" key="2">
    <source>
        <dbReference type="PROSITE" id="PS50010"/>
    </source>
</evidence>
<dbReference type="OrthoDB" id="5585231at2759"/>
<dbReference type="InterPro" id="IPR001849">
    <property type="entry name" value="PH_domain"/>
</dbReference>
<dbReference type="Gene3D" id="2.30.29.30">
    <property type="entry name" value="Pleckstrin-homology domain (PH domain)/Phosphotyrosine-binding domain (PTB)"/>
    <property type="match status" value="1"/>
</dbReference>
<evidence type="ECO:0000313" key="4">
    <source>
        <dbReference type="RefSeq" id="XP_030044947.1"/>
    </source>
</evidence>
<dbReference type="Pfam" id="PF00621">
    <property type="entry name" value="RhoGEF"/>
    <property type="match status" value="1"/>
</dbReference>
<dbReference type="Gene3D" id="1.20.900.10">
    <property type="entry name" value="Dbl homology (DH) domain"/>
    <property type="match status" value="1"/>
</dbReference>
<dbReference type="SMART" id="SM00325">
    <property type="entry name" value="RhoGEF"/>
    <property type="match status" value="1"/>
</dbReference>
<sequence>MIGLETLRMFNSSKSWTIPHEAPNAIGGASLRLGSPEEGTYFQGLVASRIETYESDRRLAYHSTSNSPLLDPWNCQTNGSSVNKGVHQKVPAKRRKRLPNYMTFSKSSTRTFSLSSLVLSDTEVEKKKGSLEQENCISSNKSDKTEELKKKLAFYSMFGLPRLSRDLRMFWEIREGNETSIRLESSWRDIVKGHESISRKNSHQQEAIWELLCTELSYMKKLRIITDLFICGLLNLHSSGFLNEVLPEHIFGNIPEIIRVHRRFWQEVMSPALEHVRRTGQKFNPLSFKEGFQAFSGHFDPYVIYCLEVKKKMEFVRLHFCENEFFKIFVLWIQKHKQSHRQLLNDMLMKPHQRITKYPLLLKAILKRTEDIQSRDALTSMISSVEKFLQYINGQMQHGEDYEKLLFTLGRIGSYEVLESASEEIEKNLKPFSRLDLTGPMSGAGPQCVRCLLKEGPLKMKEGKEGKLDVHCFLFIDVLLITKMQKKSELCKIIRSPLLTERIVCRGLRDPNSFLLIYLNEFCCASAALSFQCSSPSSCKDWIQKIRHSQDTLKKLKTEESLKHEKEVRALYMSPNPQSHPSLSSSPALSHRSNDPALDMGSLSEFSTVLPQLVITDDATAPDLEDELSDIGFRRTDKSSSSSSLEDLPKDEGHKYGTQIHGNQVLFSWVADLENTSPRGFLCPELQHQRRYQLGSKQEPRMALSALDLRSLHISDSSSELTAVSPHDSLLTGHPFRSMPDMGSYIELQGTSPFSDTEEESLDSGSTDHLPISIFPRCSLVVETLQRAEIMERQWRTLSTKDGSECTSHLSDVEGWVRRTSGEEDLGQETLEEHPLSNLPLINHGKEEEPVLPSRDTLRVKNGSGIPAHIRNVSLSQSPPSSESLWTNLQHTEMPQIHAERYEGPLSQSFLTIQLESDPNERHFPRTLKEDTILIKDRVGDASSMLVPFREGISNTTTGGPLTNRKLTRKELRRIRSIHLKCTTSVSEV</sequence>
<dbReference type="PANTHER" id="PTHR47671:SF1">
    <property type="entry name" value="PLECKSTRIN HOMOLOGY DOMAIN-CONTAINING FAMILY G MEMBER 6"/>
    <property type="match status" value="1"/>
</dbReference>
<feature type="region of interest" description="Disordered" evidence="1">
    <location>
        <begin position="574"/>
        <end position="597"/>
    </location>
</feature>
<evidence type="ECO:0000313" key="3">
    <source>
        <dbReference type="Proteomes" id="UP000515156"/>
    </source>
</evidence>
<dbReference type="RefSeq" id="XP_030044948.1">
    <property type="nucleotide sequence ID" value="XM_030189088.1"/>
</dbReference>
<dbReference type="PROSITE" id="PS50010">
    <property type="entry name" value="DH_2"/>
    <property type="match status" value="1"/>
</dbReference>
<feature type="region of interest" description="Disordered" evidence="1">
    <location>
        <begin position="748"/>
        <end position="768"/>
    </location>
</feature>
<organism evidence="3 5">
    <name type="scientific">Microcaecilia unicolor</name>
    <dbReference type="NCBI Taxonomy" id="1415580"/>
    <lineage>
        <taxon>Eukaryota</taxon>
        <taxon>Metazoa</taxon>
        <taxon>Chordata</taxon>
        <taxon>Craniata</taxon>
        <taxon>Vertebrata</taxon>
        <taxon>Euteleostomi</taxon>
        <taxon>Amphibia</taxon>
        <taxon>Gymnophiona</taxon>
        <taxon>Siphonopidae</taxon>
        <taxon>Microcaecilia</taxon>
    </lineage>
</organism>
<dbReference type="GeneID" id="115459232"/>
<dbReference type="KEGG" id="muo:115459232"/>
<proteinExistence type="predicted"/>
<dbReference type="InterPro" id="IPR000219">
    <property type="entry name" value="DH_dom"/>
</dbReference>
<dbReference type="SMART" id="SM00233">
    <property type="entry name" value="PH"/>
    <property type="match status" value="1"/>
</dbReference>
<keyword evidence="3" id="KW-1185">Reference proteome</keyword>
<name>A0A6P7WXC0_9AMPH</name>
<feature type="compositionally biased region" description="Low complexity" evidence="1">
    <location>
        <begin position="574"/>
        <end position="591"/>
    </location>
</feature>
<dbReference type="GO" id="GO:0005085">
    <property type="term" value="F:guanyl-nucleotide exchange factor activity"/>
    <property type="evidence" value="ECO:0007669"/>
    <property type="project" value="InterPro"/>
</dbReference>
<accession>A0A6P7WXC0</accession>
<feature type="domain" description="DH" evidence="2">
    <location>
        <begin position="203"/>
        <end position="395"/>
    </location>
</feature>